<comment type="caution">
    <text evidence="1">The sequence shown here is derived from an EMBL/GenBank/DDBJ whole genome shotgun (WGS) entry which is preliminary data.</text>
</comment>
<protein>
    <submittedName>
        <fullName evidence="1">DNA-binding protein</fullName>
    </submittedName>
</protein>
<dbReference type="GO" id="GO:0003677">
    <property type="term" value="F:DNA binding"/>
    <property type="evidence" value="ECO:0007669"/>
    <property type="project" value="UniProtKB-KW"/>
</dbReference>
<sequence length="121" mass="14222">MKNLKQLERLRKIHRMIKLENTGTPSELAEKLHISTRLTYLLLEQLREFDAPLYFNRRTKTYYYKNDFELTINISVQVITHEKLVNIYAGGKFADYVISLQGGCSKQNYLCYLKKKLDVAG</sequence>
<evidence type="ECO:0000313" key="1">
    <source>
        <dbReference type="EMBL" id="MEL4456803.1"/>
    </source>
</evidence>
<reference evidence="1 2" key="1">
    <citation type="submission" date="2024-04" db="EMBL/GenBank/DDBJ databases">
        <title>whole genome sequencing of Lutimonas vermicola strain IMCC1616.</title>
        <authorList>
            <person name="Bae S.S."/>
        </authorList>
    </citation>
    <scope>NUCLEOTIDE SEQUENCE [LARGE SCALE GENOMIC DNA]</scope>
    <source>
        <strain evidence="1 2">IMCC1616</strain>
    </source>
</reference>
<dbReference type="Proteomes" id="UP001474120">
    <property type="component" value="Unassembled WGS sequence"/>
</dbReference>
<proteinExistence type="predicted"/>
<keyword evidence="1" id="KW-0238">DNA-binding</keyword>
<organism evidence="1 2">
    <name type="scientific">Lutimonas vermicola</name>
    <dbReference type="NCBI Taxonomy" id="414288"/>
    <lineage>
        <taxon>Bacteria</taxon>
        <taxon>Pseudomonadati</taxon>
        <taxon>Bacteroidota</taxon>
        <taxon>Flavobacteriia</taxon>
        <taxon>Flavobacteriales</taxon>
        <taxon>Flavobacteriaceae</taxon>
        <taxon>Lutimonas</taxon>
    </lineage>
</organism>
<dbReference type="RefSeq" id="WP_342160968.1">
    <property type="nucleotide sequence ID" value="NZ_JBCDNA010000003.1"/>
</dbReference>
<keyword evidence="2" id="KW-1185">Reference proteome</keyword>
<dbReference type="EMBL" id="JBCDNA010000003">
    <property type="protein sequence ID" value="MEL4456803.1"/>
    <property type="molecule type" value="Genomic_DNA"/>
</dbReference>
<evidence type="ECO:0000313" key="2">
    <source>
        <dbReference type="Proteomes" id="UP001474120"/>
    </source>
</evidence>
<name>A0ABU9L2Y4_9FLAO</name>
<gene>
    <name evidence="1" type="ORF">AABB81_12915</name>
</gene>
<accession>A0ABU9L2Y4</accession>